<dbReference type="PANTHER" id="PTHR30558:SF3">
    <property type="entry name" value="BIOPOLYMER TRANSPORT PROTEIN EXBD-RELATED"/>
    <property type="match status" value="1"/>
</dbReference>
<evidence type="ECO:0000313" key="9">
    <source>
        <dbReference type="Proteomes" id="UP001500367"/>
    </source>
</evidence>
<keyword evidence="3" id="KW-1003">Cell membrane</keyword>
<keyword evidence="9" id="KW-1185">Reference proteome</keyword>
<comment type="caution">
    <text evidence="8">The sequence shown here is derived from an EMBL/GenBank/DDBJ whole genome shotgun (WGS) entry which is preliminary data.</text>
</comment>
<gene>
    <name evidence="8" type="ORF">GCM10022389_05620</name>
</gene>
<dbReference type="EMBL" id="BAABCT010000001">
    <property type="protein sequence ID" value="GAA4063697.1"/>
    <property type="molecule type" value="Genomic_DNA"/>
</dbReference>
<comment type="subcellular location">
    <subcellularLocation>
        <location evidence="1">Cell membrane</location>
        <topology evidence="1">Single-pass membrane protein</topology>
    </subcellularLocation>
    <subcellularLocation>
        <location evidence="7">Cell membrane</location>
        <topology evidence="7">Single-pass type II membrane protein</topology>
    </subcellularLocation>
</comment>
<organism evidence="8 9">
    <name type="scientific">Flavobacterium cheonanense</name>
    <dbReference type="NCBI Taxonomy" id="706183"/>
    <lineage>
        <taxon>Bacteria</taxon>
        <taxon>Pseudomonadati</taxon>
        <taxon>Bacteroidota</taxon>
        <taxon>Flavobacteriia</taxon>
        <taxon>Flavobacteriales</taxon>
        <taxon>Flavobacteriaceae</taxon>
        <taxon>Flavobacterium</taxon>
    </lineage>
</organism>
<keyword evidence="7" id="KW-0813">Transport</keyword>
<dbReference type="InterPro" id="IPR003400">
    <property type="entry name" value="ExbD"/>
</dbReference>
<proteinExistence type="inferred from homology"/>
<dbReference type="PANTHER" id="PTHR30558">
    <property type="entry name" value="EXBD MEMBRANE COMPONENT OF PMF-DRIVEN MACROMOLECULE IMPORT SYSTEM"/>
    <property type="match status" value="1"/>
</dbReference>
<evidence type="ECO:0000256" key="2">
    <source>
        <dbReference type="ARBA" id="ARBA00005811"/>
    </source>
</evidence>
<keyword evidence="7" id="KW-0653">Protein transport</keyword>
<name>A0ABP7VBG8_9FLAO</name>
<keyword evidence="6" id="KW-0472">Membrane</keyword>
<reference evidence="9" key="1">
    <citation type="journal article" date="2019" name="Int. J. Syst. Evol. Microbiol.">
        <title>The Global Catalogue of Microorganisms (GCM) 10K type strain sequencing project: providing services to taxonomists for standard genome sequencing and annotation.</title>
        <authorList>
            <consortium name="The Broad Institute Genomics Platform"/>
            <consortium name="The Broad Institute Genome Sequencing Center for Infectious Disease"/>
            <person name="Wu L."/>
            <person name="Ma J."/>
        </authorList>
    </citation>
    <scope>NUCLEOTIDE SEQUENCE [LARGE SCALE GENOMIC DNA]</scope>
    <source>
        <strain evidence="9">JCM 17069</strain>
    </source>
</reference>
<sequence length="222" mass="24694">MILFKLLNINKIQMAKIKMSKNVASIDMTAMCDVAFLLLTFFILTATAKTPEALPVTTPASTVEVKLPDTGLVMLTIGKSDGKDKVFFGMKDRDVRAKTLELMAAKYKLSFTPEETAQFALIDEFGVPIQALKQIIAMKAADRNKEGLQPGIPLDSLDNQLKDWIYTARQANIELGNDKELDFAIKGDAKQEYPNIKKIMDILQDQKINSFNLVTGARGKDF</sequence>
<evidence type="ECO:0000313" key="8">
    <source>
        <dbReference type="EMBL" id="GAA4063697.1"/>
    </source>
</evidence>
<evidence type="ECO:0000256" key="5">
    <source>
        <dbReference type="ARBA" id="ARBA00022989"/>
    </source>
</evidence>
<keyword evidence="4 7" id="KW-0812">Transmembrane</keyword>
<evidence type="ECO:0000256" key="1">
    <source>
        <dbReference type="ARBA" id="ARBA00004162"/>
    </source>
</evidence>
<evidence type="ECO:0000256" key="6">
    <source>
        <dbReference type="ARBA" id="ARBA00023136"/>
    </source>
</evidence>
<accession>A0ABP7VBG8</accession>
<keyword evidence="5" id="KW-1133">Transmembrane helix</keyword>
<comment type="similarity">
    <text evidence="2 7">Belongs to the ExbD/TolR family.</text>
</comment>
<dbReference type="Proteomes" id="UP001500367">
    <property type="component" value="Unassembled WGS sequence"/>
</dbReference>
<evidence type="ECO:0000256" key="3">
    <source>
        <dbReference type="ARBA" id="ARBA00022475"/>
    </source>
</evidence>
<evidence type="ECO:0000256" key="4">
    <source>
        <dbReference type="ARBA" id="ARBA00022692"/>
    </source>
</evidence>
<dbReference type="Pfam" id="PF02472">
    <property type="entry name" value="ExbD"/>
    <property type="match status" value="1"/>
</dbReference>
<evidence type="ECO:0000256" key="7">
    <source>
        <dbReference type="RuleBase" id="RU003879"/>
    </source>
</evidence>
<protein>
    <submittedName>
        <fullName evidence="8">Biopolymer transporter ExbD</fullName>
    </submittedName>
</protein>